<dbReference type="EC" id="1.5.1.-" evidence="6"/>
<evidence type="ECO:0000256" key="1">
    <source>
        <dbReference type="ARBA" id="ARBA00001917"/>
    </source>
</evidence>
<evidence type="ECO:0000256" key="2">
    <source>
        <dbReference type="ARBA" id="ARBA00022630"/>
    </source>
</evidence>
<sequence>MQHIDINEIKSWDRFYRGNFINSLSGFKSVSLIGTINTEGITNLGLFSNIVHLGADPALIGFINRPIAAAPHTVNNIEATKSYTINHIHRNIVAQAHGTSAKYADGESEFDAVGLTPIFKEGVKAPFVKESLIQYALELVEIVPIKHNQTFLVIGAINHVFIDKDFISKDGFIAIEKAGSITSLGLDGYYDTTHIARYHYAKPFEPVIKIDE</sequence>
<evidence type="ECO:0000313" key="7">
    <source>
        <dbReference type="Proteomes" id="UP001595907"/>
    </source>
</evidence>
<organism evidence="6 7">
    <name type="scientific">Ferruginibacter yonginensis</name>
    <dbReference type="NCBI Taxonomy" id="1310416"/>
    <lineage>
        <taxon>Bacteria</taxon>
        <taxon>Pseudomonadati</taxon>
        <taxon>Bacteroidota</taxon>
        <taxon>Chitinophagia</taxon>
        <taxon>Chitinophagales</taxon>
        <taxon>Chitinophagaceae</taxon>
        <taxon>Ferruginibacter</taxon>
    </lineage>
</organism>
<dbReference type="Pfam" id="PF01613">
    <property type="entry name" value="Flavin_Reduct"/>
    <property type="match status" value="1"/>
</dbReference>
<gene>
    <name evidence="6" type="ORF">ACFOWM_00885</name>
</gene>
<dbReference type="EMBL" id="JBHSCZ010000001">
    <property type="protein sequence ID" value="MFC4261418.1"/>
    <property type="molecule type" value="Genomic_DNA"/>
</dbReference>
<dbReference type="PANTHER" id="PTHR33798:SF5">
    <property type="entry name" value="FLAVIN REDUCTASE LIKE DOMAIN-CONTAINING PROTEIN"/>
    <property type="match status" value="1"/>
</dbReference>
<proteinExistence type="inferred from homology"/>
<accession>A0ABV8QPU4</accession>
<protein>
    <submittedName>
        <fullName evidence="6">Flavin reductase family protein</fullName>
        <ecNumber evidence="6">1.5.1.-</ecNumber>
    </submittedName>
</protein>
<dbReference type="Gene3D" id="2.30.110.10">
    <property type="entry name" value="Electron Transport, Fmn-binding Protein, Chain A"/>
    <property type="match status" value="1"/>
</dbReference>
<comment type="caution">
    <text evidence="6">The sequence shown here is derived from an EMBL/GenBank/DDBJ whole genome shotgun (WGS) entry which is preliminary data.</text>
</comment>
<feature type="domain" description="Flavin reductase like" evidence="5">
    <location>
        <begin position="30"/>
        <end position="165"/>
    </location>
</feature>
<dbReference type="SUPFAM" id="SSF50475">
    <property type="entry name" value="FMN-binding split barrel"/>
    <property type="match status" value="1"/>
</dbReference>
<keyword evidence="6" id="KW-0560">Oxidoreductase</keyword>
<dbReference type="InterPro" id="IPR002563">
    <property type="entry name" value="Flavin_Rdtase-like_dom"/>
</dbReference>
<reference evidence="7" key="1">
    <citation type="journal article" date="2019" name="Int. J. Syst. Evol. Microbiol.">
        <title>The Global Catalogue of Microorganisms (GCM) 10K type strain sequencing project: providing services to taxonomists for standard genome sequencing and annotation.</title>
        <authorList>
            <consortium name="The Broad Institute Genomics Platform"/>
            <consortium name="The Broad Institute Genome Sequencing Center for Infectious Disease"/>
            <person name="Wu L."/>
            <person name="Ma J."/>
        </authorList>
    </citation>
    <scope>NUCLEOTIDE SEQUENCE [LARGE SCALE GENOMIC DNA]</scope>
    <source>
        <strain evidence="7">CECT 8289</strain>
    </source>
</reference>
<keyword evidence="7" id="KW-1185">Reference proteome</keyword>
<evidence type="ECO:0000259" key="5">
    <source>
        <dbReference type="Pfam" id="PF01613"/>
    </source>
</evidence>
<dbReference type="GO" id="GO:0016491">
    <property type="term" value="F:oxidoreductase activity"/>
    <property type="evidence" value="ECO:0007669"/>
    <property type="project" value="UniProtKB-KW"/>
</dbReference>
<keyword evidence="2" id="KW-0285">Flavoprotein</keyword>
<keyword evidence="3" id="KW-0288">FMN</keyword>
<dbReference type="RefSeq" id="WP_379705724.1">
    <property type="nucleotide sequence ID" value="NZ_JBHSCZ010000001.1"/>
</dbReference>
<evidence type="ECO:0000256" key="3">
    <source>
        <dbReference type="ARBA" id="ARBA00022643"/>
    </source>
</evidence>
<dbReference type="InterPro" id="IPR012349">
    <property type="entry name" value="Split_barrel_FMN-bd"/>
</dbReference>
<comment type="cofactor">
    <cofactor evidence="1">
        <name>FMN</name>
        <dbReference type="ChEBI" id="CHEBI:58210"/>
    </cofactor>
</comment>
<evidence type="ECO:0000313" key="6">
    <source>
        <dbReference type="EMBL" id="MFC4261418.1"/>
    </source>
</evidence>
<evidence type="ECO:0000256" key="4">
    <source>
        <dbReference type="ARBA" id="ARBA00038054"/>
    </source>
</evidence>
<dbReference type="PANTHER" id="PTHR33798">
    <property type="entry name" value="FLAVOPROTEIN OXYGENASE"/>
    <property type="match status" value="1"/>
</dbReference>
<dbReference type="Proteomes" id="UP001595907">
    <property type="component" value="Unassembled WGS sequence"/>
</dbReference>
<comment type="similarity">
    <text evidence="4">Belongs to the flavoredoxin family.</text>
</comment>
<name>A0ABV8QPU4_9BACT</name>